<dbReference type="CDD" id="cd10035">
    <property type="entry name" value="UDG_like"/>
    <property type="match status" value="1"/>
</dbReference>
<organism evidence="2 3">
    <name type="scientific">Arthrobacter mangrovi</name>
    <dbReference type="NCBI Taxonomy" id="2966350"/>
    <lineage>
        <taxon>Bacteria</taxon>
        <taxon>Bacillati</taxon>
        <taxon>Actinomycetota</taxon>
        <taxon>Actinomycetes</taxon>
        <taxon>Micrococcales</taxon>
        <taxon>Micrococcaceae</taxon>
        <taxon>Arthrobacter</taxon>
    </lineage>
</organism>
<protein>
    <recommendedName>
        <fullName evidence="1">Uracil-DNA glycosylase-like domain-containing protein</fullName>
    </recommendedName>
</protein>
<comment type="caution">
    <text evidence="2">The sequence shown here is derived from an EMBL/GenBank/DDBJ whole genome shotgun (WGS) entry which is preliminary data.</text>
</comment>
<gene>
    <name evidence="2" type="ORF">AHIS1636_33760</name>
</gene>
<accession>A0ABQ5MYA2</accession>
<reference evidence="2 3" key="1">
    <citation type="journal article" date="2023" name="Int. J. Syst. Evol. Microbiol.">
        <title>Arthrobacter mangrovi sp. nov., an actinobacterium isolated from the rhizosphere of a mangrove.</title>
        <authorList>
            <person name="Hamada M."/>
            <person name="Saitou S."/>
            <person name="Enomoto N."/>
            <person name="Nanri K."/>
            <person name="Hidaka K."/>
            <person name="Miura T."/>
            <person name="Tamura T."/>
        </authorList>
    </citation>
    <scope>NUCLEOTIDE SEQUENCE [LARGE SCALE GENOMIC DNA]</scope>
    <source>
        <strain evidence="2 3">NBRC 112813</strain>
    </source>
</reference>
<proteinExistence type="predicted"/>
<dbReference type="InterPro" id="IPR036895">
    <property type="entry name" value="Uracil-DNA_glycosylase-like_sf"/>
</dbReference>
<dbReference type="Gene3D" id="3.40.470.10">
    <property type="entry name" value="Uracil-DNA glycosylase-like domain"/>
    <property type="match status" value="1"/>
</dbReference>
<evidence type="ECO:0000313" key="2">
    <source>
        <dbReference type="EMBL" id="GLB68933.1"/>
    </source>
</evidence>
<dbReference type="Pfam" id="PF03167">
    <property type="entry name" value="UDG"/>
    <property type="match status" value="1"/>
</dbReference>
<dbReference type="InterPro" id="IPR005122">
    <property type="entry name" value="Uracil-DNA_glycosylase-like"/>
</dbReference>
<dbReference type="Proteomes" id="UP001209654">
    <property type="component" value="Unassembled WGS sequence"/>
</dbReference>
<name>A0ABQ5MYA2_9MICC</name>
<feature type="domain" description="Uracil-DNA glycosylase-like" evidence="1">
    <location>
        <begin position="52"/>
        <end position="197"/>
    </location>
</feature>
<dbReference type="SUPFAM" id="SSF52141">
    <property type="entry name" value="Uracil-DNA glycosylase-like"/>
    <property type="match status" value="1"/>
</dbReference>
<dbReference type="EMBL" id="BRVS01000026">
    <property type="protein sequence ID" value="GLB68933.1"/>
    <property type="molecule type" value="Genomic_DNA"/>
</dbReference>
<sequence>MSAKKPVRAFVELLARTEAGPASTNFFDYSDAGNALRRRNLELYLLEMLERRPSVLLVGEAPGYRGMRMTGVPFSNPAIIEGRADPFGLFGPGRGFVLPPDAGIVAAEPTATVMWDVLAELGFLPLLWSAYPLHPHQPGRPLSNRTPSAAEIRAGLPLWQELARIFGIGNVVAVGNIGHRSVLAGGHSAPKVRHPAHGGKVKFREGLRELLAAGIDEPAARPQTRSTV</sequence>
<evidence type="ECO:0000313" key="3">
    <source>
        <dbReference type="Proteomes" id="UP001209654"/>
    </source>
</evidence>
<keyword evidence="3" id="KW-1185">Reference proteome</keyword>
<evidence type="ECO:0000259" key="1">
    <source>
        <dbReference type="Pfam" id="PF03167"/>
    </source>
</evidence>
<dbReference type="RefSeq" id="WP_264797025.1">
    <property type="nucleotide sequence ID" value="NZ_BRVS01000026.1"/>
</dbReference>